<evidence type="ECO:0000313" key="2">
    <source>
        <dbReference type="Proteomes" id="UP000199207"/>
    </source>
</evidence>
<sequence length="192" mass="21112">MPTPSTQADRFAELNRKVAEGRAAEAARADLILQLRREDPELWTQVRLAQAAGITQQAVSRILARAVDNPLENLHPADVTGCWSGVLSFIDDQLRGRGQAWKTIEPWWTQSHLPAGVVAQATPAIARDLKTLRETHPAAAELAEQTLEEIYARGAQEGSGLGVEERMNDAEAIAFMRAYYVQRGNLTEKVAS</sequence>
<dbReference type="GO" id="GO:0003677">
    <property type="term" value="F:DNA binding"/>
    <property type="evidence" value="ECO:0007669"/>
    <property type="project" value="InterPro"/>
</dbReference>
<protein>
    <submittedName>
        <fullName evidence="1">Uncharacterized protein</fullName>
    </submittedName>
</protein>
<dbReference type="Proteomes" id="UP000199207">
    <property type="component" value="Unassembled WGS sequence"/>
</dbReference>
<name>A0A1I1PY29_9ACTN</name>
<dbReference type="STRING" id="910347.SAMN05421773_110129"/>
<dbReference type="RefSeq" id="WP_093839968.1">
    <property type="nucleotide sequence ID" value="NZ_FOLM01000010.1"/>
</dbReference>
<proteinExistence type="predicted"/>
<organism evidence="1 2">
    <name type="scientific">Streptomyces aidingensis</name>
    <dbReference type="NCBI Taxonomy" id="910347"/>
    <lineage>
        <taxon>Bacteria</taxon>
        <taxon>Bacillati</taxon>
        <taxon>Actinomycetota</taxon>
        <taxon>Actinomycetes</taxon>
        <taxon>Kitasatosporales</taxon>
        <taxon>Streptomycetaceae</taxon>
        <taxon>Streptomyces</taxon>
    </lineage>
</organism>
<dbReference type="OrthoDB" id="3701103at2"/>
<keyword evidence="2" id="KW-1185">Reference proteome</keyword>
<dbReference type="AlphaFoldDB" id="A0A1I1PY29"/>
<evidence type="ECO:0000313" key="1">
    <source>
        <dbReference type="EMBL" id="SFD14607.1"/>
    </source>
</evidence>
<gene>
    <name evidence="1" type="ORF">SAMN05421773_110129</name>
</gene>
<reference evidence="1 2" key="1">
    <citation type="submission" date="2016-10" db="EMBL/GenBank/DDBJ databases">
        <authorList>
            <person name="de Groot N.N."/>
        </authorList>
    </citation>
    <scope>NUCLEOTIDE SEQUENCE [LARGE SCALE GENOMIC DNA]</scope>
    <source>
        <strain evidence="1 2">CGMCC 4.5739</strain>
    </source>
</reference>
<dbReference type="EMBL" id="FOLM01000010">
    <property type="protein sequence ID" value="SFD14607.1"/>
    <property type="molecule type" value="Genomic_DNA"/>
</dbReference>
<dbReference type="InterPro" id="IPR010982">
    <property type="entry name" value="Lambda_DNA-bd_dom_sf"/>
</dbReference>
<dbReference type="Gene3D" id="1.10.260.40">
    <property type="entry name" value="lambda repressor-like DNA-binding domains"/>
    <property type="match status" value="1"/>
</dbReference>
<accession>A0A1I1PY29</accession>